<dbReference type="PANTHER" id="PTHR35910:SF6">
    <property type="entry name" value="2EXR DOMAIN-CONTAINING PROTEIN"/>
    <property type="match status" value="1"/>
</dbReference>
<reference evidence="2 3" key="1">
    <citation type="submission" date="2018-05" db="EMBL/GenBank/DDBJ databases">
        <title>Whole genome sequencing for identification of molecular markers to develop diagnostic detection tools for the regulated plant pathogen Lachnellula willkommii.</title>
        <authorList>
            <person name="Giroux E."/>
            <person name="Bilodeau G."/>
        </authorList>
    </citation>
    <scope>NUCLEOTIDE SEQUENCE [LARGE SCALE GENOMIC DNA]</scope>
    <source>
        <strain evidence="2 3">CBS 203.66</strain>
    </source>
</reference>
<comment type="caution">
    <text evidence="2">The sequence shown here is derived from an EMBL/GenBank/DDBJ whole genome shotgun (WGS) entry which is preliminary data.</text>
</comment>
<dbReference type="PANTHER" id="PTHR35910">
    <property type="entry name" value="2EXR DOMAIN-CONTAINING PROTEIN"/>
    <property type="match status" value="1"/>
</dbReference>
<name>A0A8T9B2W0_9HELO</name>
<evidence type="ECO:0000313" key="3">
    <source>
        <dbReference type="Proteomes" id="UP000469559"/>
    </source>
</evidence>
<accession>A0A8T9B2W0</accession>
<evidence type="ECO:0000313" key="2">
    <source>
        <dbReference type="EMBL" id="TVY12843.1"/>
    </source>
</evidence>
<dbReference type="EMBL" id="QGMF01001258">
    <property type="protein sequence ID" value="TVY12843.1"/>
    <property type="molecule type" value="Genomic_DNA"/>
</dbReference>
<organism evidence="2 3">
    <name type="scientific">Lachnellula arida</name>
    <dbReference type="NCBI Taxonomy" id="1316785"/>
    <lineage>
        <taxon>Eukaryota</taxon>
        <taxon>Fungi</taxon>
        <taxon>Dikarya</taxon>
        <taxon>Ascomycota</taxon>
        <taxon>Pezizomycotina</taxon>
        <taxon>Leotiomycetes</taxon>
        <taxon>Helotiales</taxon>
        <taxon>Lachnaceae</taxon>
        <taxon>Lachnellula</taxon>
    </lineage>
</organism>
<keyword evidence="3" id="KW-1185">Reference proteome</keyword>
<evidence type="ECO:0000259" key="1">
    <source>
        <dbReference type="Pfam" id="PF20150"/>
    </source>
</evidence>
<protein>
    <recommendedName>
        <fullName evidence="1">2EXR domain-containing protein</fullName>
    </recommendedName>
</protein>
<dbReference type="Pfam" id="PF20150">
    <property type="entry name" value="2EXR"/>
    <property type="match status" value="1"/>
</dbReference>
<sequence>MGKLACRIISSDAPARKVSPNPYEPSTDAPCFQGSCMIRAVLGAAAKSPDISRLIVRDGSGTLTPTMSSTFTLFPNLPTELQIKIWRRALPGPRIIQFHYLNGTFSFHGARPPLVLHICRTSREVALSVFEPAFTRDGQQVPIYIDLAHDTLYLAADPEMCKRTAGFFPDFKENVRSLAVEISSEEDLEKAIVDIWPLSLEKAVVDIYSSGLDKLNEIILIVGHEEGVFESKNAERVRFKPETRDSFMWWKGSIEKMQHFKGCTVRVMGAKIV</sequence>
<dbReference type="InterPro" id="IPR045518">
    <property type="entry name" value="2EXR"/>
</dbReference>
<dbReference type="Proteomes" id="UP000469559">
    <property type="component" value="Unassembled WGS sequence"/>
</dbReference>
<dbReference type="AlphaFoldDB" id="A0A8T9B2W0"/>
<feature type="domain" description="2EXR" evidence="1">
    <location>
        <begin position="71"/>
        <end position="152"/>
    </location>
</feature>
<dbReference type="OrthoDB" id="4737394at2759"/>
<gene>
    <name evidence="2" type="ORF">LARI1_G009002</name>
</gene>
<proteinExistence type="predicted"/>